<dbReference type="Gene3D" id="3.30.300.30">
    <property type="match status" value="1"/>
</dbReference>
<proteinExistence type="inferred from homology"/>
<evidence type="ECO:0000256" key="5">
    <source>
        <dbReference type="ARBA" id="ARBA00024484"/>
    </source>
</evidence>
<dbReference type="RefSeq" id="WP_380841558.1">
    <property type="nucleotide sequence ID" value="NZ_JBHSFP010000011.1"/>
</dbReference>
<dbReference type="SUPFAM" id="SSF56801">
    <property type="entry name" value="Acetyl-CoA synthetase-like"/>
    <property type="match status" value="1"/>
</dbReference>
<evidence type="ECO:0000313" key="8">
    <source>
        <dbReference type="EMBL" id="MFC4532690.1"/>
    </source>
</evidence>
<evidence type="ECO:0000256" key="2">
    <source>
        <dbReference type="ARBA" id="ARBA00022598"/>
    </source>
</evidence>
<dbReference type="PROSITE" id="PS00455">
    <property type="entry name" value="AMP_BINDING"/>
    <property type="match status" value="1"/>
</dbReference>
<evidence type="ECO:0000256" key="1">
    <source>
        <dbReference type="ARBA" id="ARBA00006432"/>
    </source>
</evidence>
<dbReference type="EMBL" id="JBHSFP010000011">
    <property type="protein sequence ID" value="MFC4532690.1"/>
    <property type="molecule type" value="Genomic_DNA"/>
</dbReference>
<dbReference type="InterPro" id="IPR042099">
    <property type="entry name" value="ANL_N_sf"/>
</dbReference>
<comment type="catalytic activity">
    <reaction evidence="5">
        <text>a long-chain fatty acid + ATP + CoA = a long-chain fatty acyl-CoA + AMP + diphosphate</text>
        <dbReference type="Rhea" id="RHEA:15421"/>
        <dbReference type="ChEBI" id="CHEBI:30616"/>
        <dbReference type="ChEBI" id="CHEBI:33019"/>
        <dbReference type="ChEBI" id="CHEBI:57287"/>
        <dbReference type="ChEBI" id="CHEBI:57560"/>
        <dbReference type="ChEBI" id="CHEBI:83139"/>
        <dbReference type="ChEBI" id="CHEBI:456215"/>
        <dbReference type="EC" id="6.2.1.3"/>
    </reaction>
    <physiologicalReaction direction="left-to-right" evidence="5">
        <dbReference type="Rhea" id="RHEA:15422"/>
    </physiologicalReaction>
</comment>
<evidence type="ECO:0000256" key="4">
    <source>
        <dbReference type="ARBA" id="ARBA00023098"/>
    </source>
</evidence>
<evidence type="ECO:0000259" key="7">
    <source>
        <dbReference type="Pfam" id="PF00501"/>
    </source>
</evidence>
<protein>
    <recommendedName>
        <fullName evidence="6">Acyl-CoA synthetase</fullName>
    </recommendedName>
</protein>
<dbReference type="Pfam" id="PF00501">
    <property type="entry name" value="AMP-binding"/>
    <property type="match status" value="1"/>
</dbReference>
<comment type="caution">
    <text evidence="8">The sequence shown here is derived from an EMBL/GenBank/DDBJ whole genome shotgun (WGS) entry which is preliminary data.</text>
</comment>
<keyword evidence="3" id="KW-0276">Fatty acid metabolism</keyword>
<dbReference type="InterPro" id="IPR045851">
    <property type="entry name" value="AMP-bd_C_sf"/>
</dbReference>
<evidence type="ECO:0000256" key="3">
    <source>
        <dbReference type="ARBA" id="ARBA00022832"/>
    </source>
</evidence>
<comment type="similarity">
    <text evidence="1">Belongs to the ATP-dependent AMP-binding enzyme family.</text>
</comment>
<feature type="domain" description="AMP-dependent synthetase/ligase" evidence="7">
    <location>
        <begin position="29"/>
        <end position="440"/>
    </location>
</feature>
<keyword evidence="2" id="KW-0436">Ligase</keyword>
<dbReference type="Pfam" id="PF23562">
    <property type="entry name" value="AMP-binding_C_3"/>
    <property type="match status" value="1"/>
</dbReference>
<organism evidence="8 9">
    <name type="scientific">Sphaerisporangium dianthi</name>
    <dbReference type="NCBI Taxonomy" id="1436120"/>
    <lineage>
        <taxon>Bacteria</taxon>
        <taxon>Bacillati</taxon>
        <taxon>Actinomycetota</taxon>
        <taxon>Actinomycetes</taxon>
        <taxon>Streptosporangiales</taxon>
        <taxon>Streptosporangiaceae</taxon>
        <taxon>Sphaerisporangium</taxon>
    </lineage>
</organism>
<sequence length="613" mass="66377">MADPRVLAERQEIEQEIAGHTICEQLRLTAERFPDAPAYSDRSGDGWTTLTYAQARRRVLAIAAGFAALGLGRGEAVALMMVNRTEHVLADLGAVHAGGMACSIYATFAPDQVAFVAEDVNAKIVVLGGAADLARWTPILGELRGLRKVIVLEDCPEGELFMSWEDFLALGERALAADPAAAEERAAAVTAGDVLTVLYTSGTTGNPKGVPLTHANICFEVAVSVRLTNLPDHGSQISYLTYAHIAERVLSMYIPLFKVYHVHFCPDLAELGGVLAQVKPLFFFGVPRVWEKMQARLQALLATQPGEQQEKVRAAMAAGLAYVEACQYGRTPSAEVAAAYEEADAALLSIIRSMIGFENALWLATAAAPMPLEVQRFFAGLGMRVVDVYGMTETSGAFTGNSTEMFKLGTVGRRFPAVEVRVAEDGEILTRSLANTSGYLNRPEATAELIDEEGWLHTGDVGSIDEDGFVRIVDRKKELIITAGGENISPANTENLLKEHPLIGQALAYGDRKPYVVAILTLDGEVAPVWAKGRGIEFASLAELAEHPDVLKEVDAAIATANAKLARVQQVKRWHLLPVEWTAESAELTPSLKLKRRVVHAKYAALIDEMYQV</sequence>
<keyword evidence="4" id="KW-0443">Lipid metabolism</keyword>
<gene>
    <name evidence="8" type="ORF">ACFO60_18085</name>
</gene>
<reference evidence="9" key="1">
    <citation type="journal article" date="2019" name="Int. J. Syst. Evol. Microbiol.">
        <title>The Global Catalogue of Microorganisms (GCM) 10K type strain sequencing project: providing services to taxonomists for standard genome sequencing and annotation.</title>
        <authorList>
            <consortium name="The Broad Institute Genomics Platform"/>
            <consortium name="The Broad Institute Genome Sequencing Center for Infectious Disease"/>
            <person name="Wu L."/>
            <person name="Ma J."/>
        </authorList>
    </citation>
    <scope>NUCLEOTIDE SEQUENCE [LARGE SCALE GENOMIC DNA]</scope>
    <source>
        <strain evidence="9">CGMCC 4.7132</strain>
    </source>
</reference>
<keyword evidence="9" id="KW-1185">Reference proteome</keyword>
<evidence type="ECO:0000256" key="6">
    <source>
        <dbReference type="ARBA" id="ARBA00032875"/>
    </source>
</evidence>
<dbReference type="CDD" id="cd05907">
    <property type="entry name" value="VL_LC_FACS_like"/>
    <property type="match status" value="1"/>
</dbReference>
<dbReference type="Gene3D" id="3.40.50.12780">
    <property type="entry name" value="N-terminal domain of ligase-like"/>
    <property type="match status" value="1"/>
</dbReference>
<name>A0ABV9CIR0_9ACTN</name>
<accession>A0ABV9CIR0</accession>
<evidence type="ECO:0000313" key="9">
    <source>
        <dbReference type="Proteomes" id="UP001596004"/>
    </source>
</evidence>
<dbReference type="PANTHER" id="PTHR43272:SF32">
    <property type="entry name" value="AMP-DEPENDENT SYNTHETASE_LIGASE DOMAIN-CONTAINING PROTEIN"/>
    <property type="match status" value="1"/>
</dbReference>
<dbReference type="Proteomes" id="UP001596004">
    <property type="component" value="Unassembled WGS sequence"/>
</dbReference>
<dbReference type="InterPro" id="IPR000873">
    <property type="entry name" value="AMP-dep_synth/lig_dom"/>
</dbReference>
<dbReference type="PANTHER" id="PTHR43272">
    <property type="entry name" value="LONG-CHAIN-FATTY-ACID--COA LIGASE"/>
    <property type="match status" value="1"/>
</dbReference>
<dbReference type="InterPro" id="IPR020845">
    <property type="entry name" value="AMP-binding_CS"/>
</dbReference>